<sequence>MVGAREWSMPLDRRFLLAIVGWLGTYSFFSGLLIAPTIIAGYSLVRQGVPAESLTEGMAWLVIEAHGARWGYAFTLACGGGALVVGALGTRLLRQLAAPRLDRAA</sequence>
<feature type="transmembrane region" description="Helical" evidence="1">
    <location>
        <begin position="15"/>
        <end position="45"/>
    </location>
</feature>
<dbReference type="EMBL" id="RBDX01000024">
    <property type="protein sequence ID" value="RKN05813.1"/>
    <property type="molecule type" value="Genomic_DNA"/>
</dbReference>
<dbReference type="Proteomes" id="UP000268652">
    <property type="component" value="Unassembled WGS sequence"/>
</dbReference>
<dbReference type="EMBL" id="RBDY01000022">
    <property type="protein sequence ID" value="RKN17632.1"/>
    <property type="molecule type" value="Genomic_DNA"/>
</dbReference>
<dbReference type="AlphaFoldDB" id="A0A3A9W033"/>
<accession>A0A3A9W033</accession>
<evidence type="ECO:0000313" key="3">
    <source>
        <dbReference type="EMBL" id="RKN17632.1"/>
    </source>
</evidence>
<keyword evidence="1" id="KW-0812">Transmembrane</keyword>
<keyword evidence="1" id="KW-0472">Membrane</keyword>
<evidence type="ECO:0000313" key="2">
    <source>
        <dbReference type="EMBL" id="RKN05813.1"/>
    </source>
</evidence>
<organism evidence="2 5">
    <name type="scientific">Streptomyces radicis</name>
    <dbReference type="NCBI Taxonomy" id="1750517"/>
    <lineage>
        <taxon>Bacteria</taxon>
        <taxon>Bacillati</taxon>
        <taxon>Actinomycetota</taxon>
        <taxon>Actinomycetes</taxon>
        <taxon>Kitasatosporales</taxon>
        <taxon>Streptomycetaceae</taxon>
        <taxon>Streptomyces</taxon>
    </lineage>
</organism>
<gene>
    <name evidence="3" type="ORF">D7318_23440</name>
    <name evidence="2" type="ORF">D7319_24090</name>
</gene>
<protein>
    <submittedName>
        <fullName evidence="2">Uncharacterized protein</fullName>
    </submittedName>
</protein>
<keyword evidence="4" id="KW-1185">Reference proteome</keyword>
<dbReference type="RefSeq" id="WP_120699170.1">
    <property type="nucleotide sequence ID" value="NZ_RBDX01000024.1"/>
</dbReference>
<comment type="caution">
    <text evidence="2">The sequence shown here is derived from an EMBL/GenBank/DDBJ whole genome shotgun (WGS) entry which is preliminary data.</text>
</comment>
<evidence type="ECO:0000313" key="5">
    <source>
        <dbReference type="Proteomes" id="UP000275024"/>
    </source>
</evidence>
<keyword evidence="1" id="KW-1133">Transmembrane helix</keyword>
<name>A0A3A9W033_9ACTN</name>
<feature type="transmembrane region" description="Helical" evidence="1">
    <location>
        <begin position="70"/>
        <end position="93"/>
    </location>
</feature>
<proteinExistence type="predicted"/>
<dbReference type="Proteomes" id="UP000275024">
    <property type="component" value="Unassembled WGS sequence"/>
</dbReference>
<dbReference type="OrthoDB" id="9180256at2"/>
<evidence type="ECO:0000256" key="1">
    <source>
        <dbReference type="SAM" id="Phobius"/>
    </source>
</evidence>
<evidence type="ECO:0000313" key="4">
    <source>
        <dbReference type="Proteomes" id="UP000268652"/>
    </source>
</evidence>
<reference evidence="4 5" key="1">
    <citation type="submission" date="2018-09" db="EMBL/GenBank/DDBJ databases">
        <title>Streptomyces sp. nov. DS1-2, an endophytic actinomycete isolated from roots of Dendrobium scabrilingue.</title>
        <authorList>
            <person name="Kuncharoen N."/>
            <person name="Kudo T."/>
            <person name="Ohkuma M."/>
            <person name="Yuki M."/>
            <person name="Tanasupawat S."/>
        </authorList>
    </citation>
    <scope>NUCLEOTIDE SEQUENCE [LARGE SCALE GENOMIC DNA]</scope>
    <source>
        <strain evidence="2 5">AZ1-7</strain>
        <strain evidence="3 4">DS1-2</strain>
    </source>
</reference>